<dbReference type="AlphaFoldDB" id="A0AAQ4PIH7"/>
<organism evidence="2 3">
    <name type="scientific">Gasterosteus aculeatus aculeatus</name>
    <name type="common">three-spined stickleback</name>
    <dbReference type="NCBI Taxonomy" id="481459"/>
    <lineage>
        <taxon>Eukaryota</taxon>
        <taxon>Metazoa</taxon>
        <taxon>Chordata</taxon>
        <taxon>Craniata</taxon>
        <taxon>Vertebrata</taxon>
        <taxon>Euteleostomi</taxon>
        <taxon>Actinopterygii</taxon>
        <taxon>Neopterygii</taxon>
        <taxon>Teleostei</taxon>
        <taxon>Neoteleostei</taxon>
        <taxon>Acanthomorphata</taxon>
        <taxon>Eupercaria</taxon>
        <taxon>Perciformes</taxon>
        <taxon>Cottioidei</taxon>
        <taxon>Gasterosteales</taxon>
        <taxon>Gasterosteidae</taxon>
        <taxon>Gasterosteus</taxon>
    </lineage>
</organism>
<accession>A0AAQ4PIH7</accession>
<feature type="region of interest" description="Disordered" evidence="1">
    <location>
        <begin position="1"/>
        <end position="20"/>
    </location>
</feature>
<name>A0AAQ4PIH7_GASAC</name>
<protein>
    <submittedName>
        <fullName evidence="2">Uncharacterized protein</fullName>
    </submittedName>
</protein>
<dbReference type="SUPFAM" id="SSF49599">
    <property type="entry name" value="TRAF domain-like"/>
    <property type="match status" value="1"/>
</dbReference>
<dbReference type="Proteomes" id="UP000007635">
    <property type="component" value="Chromosome XI"/>
</dbReference>
<sequence>PIDEGSPPPGEAELEPPPRASNAEIKVVKFSYTWTINNFSFCREVTFSFGANDKLKRLLKAAHRSPDEESKDYRLDSAGKETKSNTALPGQRQTPREGLGFRKFIRRDFLVDEDDGLLPDDKLTPFWESRVGRAMGVF</sequence>
<evidence type="ECO:0000256" key="1">
    <source>
        <dbReference type="SAM" id="MobiDB-lite"/>
    </source>
</evidence>
<feature type="region of interest" description="Disordered" evidence="1">
    <location>
        <begin position="61"/>
        <end position="98"/>
    </location>
</feature>
<dbReference type="Ensembl" id="ENSGACT00000064684.1">
    <property type="protein sequence ID" value="ENSGACP00000038584.1"/>
    <property type="gene ID" value="ENSGACG00000026385.1"/>
</dbReference>
<feature type="compositionally biased region" description="Polar residues" evidence="1">
    <location>
        <begin position="84"/>
        <end position="93"/>
    </location>
</feature>
<reference evidence="2" key="3">
    <citation type="submission" date="2025-09" db="UniProtKB">
        <authorList>
            <consortium name="Ensembl"/>
        </authorList>
    </citation>
    <scope>IDENTIFICATION</scope>
</reference>
<proteinExistence type="predicted"/>
<feature type="compositionally biased region" description="Pro residues" evidence="1">
    <location>
        <begin position="1"/>
        <end position="19"/>
    </location>
</feature>
<evidence type="ECO:0000313" key="2">
    <source>
        <dbReference type="Ensembl" id="ENSGACP00000038584.1"/>
    </source>
</evidence>
<reference evidence="2 3" key="1">
    <citation type="journal article" date="2021" name="G3 (Bethesda)">
        <title>Improved contiguity of the threespine stickleback genome using long-read sequencing.</title>
        <authorList>
            <person name="Nath S."/>
            <person name="Shaw D.E."/>
            <person name="White M.A."/>
        </authorList>
    </citation>
    <scope>NUCLEOTIDE SEQUENCE [LARGE SCALE GENOMIC DNA]</scope>
    <source>
        <strain evidence="2 3">Lake Benthic</strain>
    </source>
</reference>
<evidence type="ECO:0000313" key="3">
    <source>
        <dbReference type="Proteomes" id="UP000007635"/>
    </source>
</evidence>
<keyword evidence="3" id="KW-1185">Reference proteome</keyword>
<reference evidence="2" key="2">
    <citation type="submission" date="2025-08" db="UniProtKB">
        <authorList>
            <consortium name="Ensembl"/>
        </authorList>
    </citation>
    <scope>IDENTIFICATION</scope>
</reference>
<feature type="compositionally biased region" description="Basic and acidic residues" evidence="1">
    <location>
        <begin position="64"/>
        <end position="83"/>
    </location>
</feature>